<dbReference type="Proteomes" id="UP000827092">
    <property type="component" value="Unassembled WGS sequence"/>
</dbReference>
<dbReference type="EC" id="2.7.7.49" evidence="1"/>
<dbReference type="InterPro" id="IPR012337">
    <property type="entry name" value="RNaseH-like_sf"/>
</dbReference>
<evidence type="ECO:0000313" key="5">
    <source>
        <dbReference type="Proteomes" id="UP000827092"/>
    </source>
</evidence>
<feature type="region of interest" description="Disordered" evidence="2">
    <location>
        <begin position="237"/>
        <end position="267"/>
    </location>
</feature>
<dbReference type="Gene3D" id="1.10.340.70">
    <property type="match status" value="1"/>
</dbReference>
<dbReference type="Pfam" id="PF00665">
    <property type="entry name" value="rve"/>
    <property type="match status" value="1"/>
</dbReference>
<name>A0AAV6VNP2_9ARAC</name>
<accession>A0AAV6VNP2</accession>
<organism evidence="4 5">
    <name type="scientific">Oedothorax gibbosus</name>
    <dbReference type="NCBI Taxonomy" id="931172"/>
    <lineage>
        <taxon>Eukaryota</taxon>
        <taxon>Metazoa</taxon>
        <taxon>Ecdysozoa</taxon>
        <taxon>Arthropoda</taxon>
        <taxon>Chelicerata</taxon>
        <taxon>Arachnida</taxon>
        <taxon>Araneae</taxon>
        <taxon>Araneomorphae</taxon>
        <taxon>Entelegynae</taxon>
        <taxon>Araneoidea</taxon>
        <taxon>Linyphiidae</taxon>
        <taxon>Erigoninae</taxon>
        <taxon>Oedothorax</taxon>
    </lineage>
</organism>
<dbReference type="FunFam" id="3.30.420.10:FF:000063">
    <property type="entry name" value="Retrovirus-related Pol polyprotein from transposon 297-like Protein"/>
    <property type="match status" value="1"/>
</dbReference>
<dbReference type="Pfam" id="PF17921">
    <property type="entry name" value="Integrase_H2C2"/>
    <property type="match status" value="1"/>
</dbReference>
<dbReference type="InterPro" id="IPR001584">
    <property type="entry name" value="Integrase_cat-core"/>
</dbReference>
<comment type="caution">
    <text evidence="4">The sequence shown here is derived from an EMBL/GenBank/DDBJ whole genome shotgun (WGS) entry which is preliminary data.</text>
</comment>
<sequence>MRAIHLGHLGVQRSLSRARENVYWYGMNKDITDHVEKCQTCQCHQKDKPEEPILIHKIPHRPWQIVASDICQVERVNYLVIADSYSGYFDFSVLPNITTASVIKCLKSWFAVHGVPETLMCDEGTQLISREIKKFAEDWNFSIHTSSPHHKRSNGLAERYVQEAKLLLRNCVADKSDIQLALLNQRNTPRGNLGSPVQRLMGRRTKSTLFVEEKLLKPQLIKNVPSKLRERRNLEKQYADRGTKTTATSFHWSASALASRGADPPQS</sequence>
<dbReference type="GO" id="GO:0003676">
    <property type="term" value="F:nucleic acid binding"/>
    <property type="evidence" value="ECO:0007669"/>
    <property type="project" value="InterPro"/>
</dbReference>
<reference evidence="4 5" key="1">
    <citation type="journal article" date="2022" name="Nat. Ecol. Evol.">
        <title>A masculinizing supergene underlies an exaggerated male reproductive morph in a spider.</title>
        <authorList>
            <person name="Hendrickx F."/>
            <person name="De Corte Z."/>
            <person name="Sonet G."/>
            <person name="Van Belleghem S.M."/>
            <person name="Kostlbacher S."/>
            <person name="Vangestel C."/>
        </authorList>
    </citation>
    <scope>NUCLEOTIDE SEQUENCE [LARGE SCALE GENOMIC DNA]</scope>
    <source>
        <strain evidence="4">W744_W776</strain>
    </source>
</reference>
<dbReference type="PROSITE" id="PS50994">
    <property type="entry name" value="INTEGRASE"/>
    <property type="match status" value="1"/>
</dbReference>
<dbReference type="AlphaFoldDB" id="A0AAV6VNP2"/>
<dbReference type="GO" id="GO:0003964">
    <property type="term" value="F:RNA-directed DNA polymerase activity"/>
    <property type="evidence" value="ECO:0007669"/>
    <property type="project" value="UniProtKB-EC"/>
</dbReference>
<dbReference type="Gene3D" id="3.30.420.10">
    <property type="entry name" value="Ribonuclease H-like superfamily/Ribonuclease H"/>
    <property type="match status" value="1"/>
</dbReference>
<dbReference type="SUPFAM" id="SSF53098">
    <property type="entry name" value="Ribonuclease H-like"/>
    <property type="match status" value="1"/>
</dbReference>
<evidence type="ECO:0000256" key="1">
    <source>
        <dbReference type="ARBA" id="ARBA00012493"/>
    </source>
</evidence>
<dbReference type="InterPro" id="IPR041588">
    <property type="entry name" value="Integrase_H2C2"/>
</dbReference>
<feature type="domain" description="Integrase catalytic" evidence="3">
    <location>
        <begin position="58"/>
        <end position="233"/>
    </location>
</feature>
<gene>
    <name evidence="4" type="ORF">JTE90_022184</name>
</gene>
<keyword evidence="5" id="KW-1185">Reference proteome</keyword>
<protein>
    <recommendedName>
        <fullName evidence="1">RNA-directed DNA polymerase</fullName>
        <ecNumber evidence="1">2.7.7.49</ecNumber>
    </recommendedName>
</protein>
<evidence type="ECO:0000259" key="3">
    <source>
        <dbReference type="PROSITE" id="PS50994"/>
    </source>
</evidence>
<dbReference type="GO" id="GO:0015074">
    <property type="term" value="P:DNA integration"/>
    <property type="evidence" value="ECO:0007669"/>
    <property type="project" value="InterPro"/>
</dbReference>
<evidence type="ECO:0000313" key="4">
    <source>
        <dbReference type="EMBL" id="KAG8198447.1"/>
    </source>
</evidence>
<dbReference type="EMBL" id="JAFNEN010000040">
    <property type="protein sequence ID" value="KAG8198447.1"/>
    <property type="molecule type" value="Genomic_DNA"/>
</dbReference>
<dbReference type="InterPro" id="IPR050951">
    <property type="entry name" value="Retrovirus_Pol_polyprotein"/>
</dbReference>
<evidence type="ECO:0000256" key="2">
    <source>
        <dbReference type="SAM" id="MobiDB-lite"/>
    </source>
</evidence>
<dbReference type="PANTHER" id="PTHR37984:SF5">
    <property type="entry name" value="PROTEIN NYNRIN-LIKE"/>
    <property type="match status" value="1"/>
</dbReference>
<dbReference type="PANTHER" id="PTHR37984">
    <property type="entry name" value="PROTEIN CBG26694"/>
    <property type="match status" value="1"/>
</dbReference>
<proteinExistence type="predicted"/>
<dbReference type="InterPro" id="IPR036397">
    <property type="entry name" value="RNaseH_sf"/>
</dbReference>